<gene>
    <name evidence="1" type="ORF">Pla8534_18330</name>
</gene>
<dbReference type="GO" id="GO:0009432">
    <property type="term" value="P:SOS response"/>
    <property type="evidence" value="ECO:0007669"/>
    <property type="project" value="TreeGrafter"/>
</dbReference>
<dbReference type="PANTHER" id="PTHR21621:SF0">
    <property type="entry name" value="BETA-CITRYLGLUTAMATE SYNTHASE B-RELATED"/>
    <property type="match status" value="1"/>
</dbReference>
<reference evidence="1 2" key="1">
    <citation type="submission" date="2019-02" db="EMBL/GenBank/DDBJ databases">
        <title>Deep-cultivation of Planctomycetes and their phenomic and genomic characterization uncovers novel biology.</title>
        <authorList>
            <person name="Wiegand S."/>
            <person name="Jogler M."/>
            <person name="Boedeker C."/>
            <person name="Pinto D."/>
            <person name="Vollmers J."/>
            <person name="Rivas-Marin E."/>
            <person name="Kohn T."/>
            <person name="Peeters S.H."/>
            <person name="Heuer A."/>
            <person name="Rast P."/>
            <person name="Oberbeckmann S."/>
            <person name="Bunk B."/>
            <person name="Jeske O."/>
            <person name="Meyerdierks A."/>
            <person name="Storesund J.E."/>
            <person name="Kallscheuer N."/>
            <person name="Luecker S."/>
            <person name="Lage O.M."/>
            <person name="Pohl T."/>
            <person name="Merkel B.J."/>
            <person name="Hornburger P."/>
            <person name="Mueller R.-W."/>
            <person name="Bruemmer F."/>
            <person name="Labrenz M."/>
            <person name="Spormann A.M."/>
            <person name="Op den Camp H."/>
            <person name="Overmann J."/>
            <person name="Amann R."/>
            <person name="Jetten M.S.M."/>
            <person name="Mascher T."/>
            <person name="Medema M.H."/>
            <person name="Devos D.P."/>
            <person name="Kaster A.-K."/>
            <person name="Ovreas L."/>
            <person name="Rohde M."/>
            <person name="Galperin M.Y."/>
            <person name="Jogler C."/>
        </authorList>
    </citation>
    <scope>NUCLEOTIDE SEQUENCE [LARGE SCALE GENOMIC DNA]</scope>
    <source>
        <strain evidence="1 2">Pla85_3_4</strain>
    </source>
</reference>
<dbReference type="EMBL" id="CP036433">
    <property type="protein sequence ID" value="QDU94047.1"/>
    <property type="molecule type" value="Genomic_DNA"/>
</dbReference>
<accession>A0A518DQC9</accession>
<dbReference type="OrthoDB" id="583309at2"/>
<dbReference type="GO" id="GO:0018169">
    <property type="term" value="F:ribosomal S6-glutamic acid ligase activity"/>
    <property type="evidence" value="ECO:0007669"/>
    <property type="project" value="TreeGrafter"/>
</dbReference>
<dbReference type="PANTHER" id="PTHR21621">
    <property type="entry name" value="RIBOSOMAL PROTEIN S6 MODIFICATION PROTEIN"/>
    <property type="match status" value="1"/>
</dbReference>
<evidence type="ECO:0008006" key="3">
    <source>
        <dbReference type="Google" id="ProtNLM"/>
    </source>
</evidence>
<dbReference type="Gene3D" id="3.30.470.20">
    <property type="entry name" value="ATP-grasp fold, B domain"/>
    <property type="match status" value="1"/>
</dbReference>
<organism evidence="1 2">
    <name type="scientific">Lignipirellula cremea</name>
    <dbReference type="NCBI Taxonomy" id="2528010"/>
    <lineage>
        <taxon>Bacteria</taxon>
        <taxon>Pseudomonadati</taxon>
        <taxon>Planctomycetota</taxon>
        <taxon>Planctomycetia</taxon>
        <taxon>Pirellulales</taxon>
        <taxon>Pirellulaceae</taxon>
        <taxon>Lignipirellula</taxon>
    </lineage>
</organism>
<evidence type="ECO:0000313" key="1">
    <source>
        <dbReference type="EMBL" id="QDU94047.1"/>
    </source>
</evidence>
<dbReference type="AlphaFoldDB" id="A0A518DQC9"/>
<dbReference type="GO" id="GO:0005737">
    <property type="term" value="C:cytoplasm"/>
    <property type="evidence" value="ECO:0007669"/>
    <property type="project" value="TreeGrafter"/>
</dbReference>
<sequence>MKKVVLIHSSSDDVHAQSVARCLTEIGTVVHVLDRDRCFKDWSISCGDDEIAVHLGTHSRWTAEDIRSVHWRRDYIVEPAWVDWEGITPEVASFLADQRSIHVESAFKRLAASTPFINDISLNRTSSSKALQHHFARQCGLVVPATYIGSDPQQAEHFACHLWASGRQCCTKNIESSHVTIEGVKHARLTRLFVEANLPNLQGLPACPMIFQEYIEKKYEYRVTVVGQEVYACRIDSQAAGGDTAVDWRNYNIPLTPHFAATLDSYLEDQLVTLVHDLGLTYGAIDLIENPQGDFYFLEVNSMGQWLWIEDLTELPISMAIARHLSDPHLIQTRGSDGRCPIA</sequence>
<dbReference type="KEGG" id="lcre:Pla8534_18330"/>
<keyword evidence="2" id="KW-1185">Reference proteome</keyword>
<dbReference type="Proteomes" id="UP000317648">
    <property type="component" value="Chromosome"/>
</dbReference>
<evidence type="ECO:0000313" key="2">
    <source>
        <dbReference type="Proteomes" id="UP000317648"/>
    </source>
</evidence>
<proteinExistence type="predicted"/>
<dbReference type="RefSeq" id="WP_145051781.1">
    <property type="nucleotide sequence ID" value="NZ_CP036433.1"/>
</dbReference>
<name>A0A518DQC9_9BACT</name>
<protein>
    <recommendedName>
        <fullName evidence="3">ATP-grasp domain-containing protein</fullName>
    </recommendedName>
</protein>
<dbReference type="SUPFAM" id="SSF56059">
    <property type="entry name" value="Glutathione synthetase ATP-binding domain-like"/>
    <property type="match status" value="1"/>
</dbReference>